<keyword evidence="1" id="KW-0175">Coiled coil</keyword>
<feature type="region of interest" description="Disordered" evidence="2">
    <location>
        <begin position="611"/>
        <end position="641"/>
    </location>
</feature>
<feature type="coiled-coil region" evidence="1">
    <location>
        <begin position="570"/>
        <end position="597"/>
    </location>
</feature>
<dbReference type="OrthoDB" id="5981048at2759"/>
<evidence type="ECO:0000313" key="3">
    <source>
        <dbReference type="EMBL" id="GAU89263.1"/>
    </source>
</evidence>
<gene>
    <name evidence="3" type="primary">RvY_01832-1</name>
    <name evidence="3" type="synonym">RvY_01832.1</name>
    <name evidence="3" type="ORF">RvY_01832</name>
</gene>
<dbReference type="Proteomes" id="UP000186922">
    <property type="component" value="Unassembled WGS sequence"/>
</dbReference>
<feature type="coiled-coil region" evidence="1">
    <location>
        <begin position="663"/>
        <end position="697"/>
    </location>
</feature>
<feature type="region of interest" description="Disordered" evidence="2">
    <location>
        <begin position="73"/>
        <end position="93"/>
    </location>
</feature>
<name>A0A1D1USC2_RAMVA</name>
<proteinExistence type="predicted"/>
<evidence type="ECO:0000313" key="4">
    <source>
        <dbReference type="Proteomes" id="UP000186922"/>
    </source>
</evidence>
<comment type="caution">
    <text evidence="3">The sequence shown here is derived from an EMBL/GenBank/DDBJ whole genome shotgun (WGS) entry which is preliminary data.</text>
</comment>
<feature type="compositionally biased region" description="Low complexity" evidence="2">
    <location>
        <begin position="439"/>
        <end position="461"/>
    </location>
</feature>
<dbReference type="EMBL" id="BDGG01000001">
    <property type="protein sequence ID" value="GAU89263.1"/>
    <property type="molecule type" value="Genomic_DNA"/>
</dbReference>
<accession>A0A1D1USC2</accession>
<feature type="compositionally biased region" description="Basic and acidic residues" evidence="2">
    <location>
        <begin position="311"/>
        <end position="324"/>
    </location>
</feature>
<dbReference type="AlphaFoldDB" id="A0A1D1USC2"/>
<evidence type="ECO:0000256" key="1">
    <source>
        <dbReference type="SAM" id="Coils"/>
    </source>
</evidence>
<feature type="region of interest" description="Disordered" evidence="2">
    <location>
        <begin position="757"/>
        <end position="776"/>
    </location>
</feature>
<feature type="region of interest" description="Disordered" evidence="2">
    <location>
        <begin position="437"/>
        <end position="511"/>
    </location>
</feature>
<sequence length="776" mass="84701">MALPQTLTLMQLLTMSLKTPDYGVVNFRSLYVLLEYIIERMHIAHDRVNLGHRPSRELIRQAGRDMMADGDAVDPSDIIDYRDPNSPNDLASPQLPPSFQLTIGRDNNSDQARIAALEDQLNQLKTAVDPLVGANALGGFGHFSINIDGSGGTANAGTPVDTSVDNAPSSQRASLGPLAEAWQIIQMNARLNMLQQAMEVANAKLEEHGEAIAKLKNLKNGLVNFLRKWMINPDAAFRDALDGSLLSAANNTENFKIPEGYTKPVFVTWPALRSVLVDRQAEDAKKSMIGAEPINLSPRPASHGHPPMPTEKPKHNLATDHPPGEEGQVDEPLPSWWTHATDPNLPQAGKKSNQSAATTPVEKSDKAGNASYTLEPDKDVLDILVQIGRLVRLTQRFDKRLTRIEDYLSGLAQNKNVNKLNSAANEFKQSIHEERISDAASTTAGNRSGSSGTSGSSSEGSDNPDTSGTPQTAAGRSTYGFGQDMNGLNNTSGSGSWGATGGPTRSSSPAVNANAIPVLPTIPEAVQPTANGSRNVDDTHGLFAMGLSSPDDEEAARIRAEKDEATAAQIRNLQQLLEQQKRHFDKMQNRLNTLHSELAGVTGKLKEQATKFSAPQKHALVHPQFDSSKSEKTNSGSNGPSRAEFEIFCRACAENFAMIEVRLSELESVLRILQQNLENLQNQTHRLQHDKADENALMELLLPGDYLDNNIRNLAEKLDVELTSQVNDKDRQTEKWTKAMEMLTIAGFHMRFLRQSRGPNSERVSNSSQYSQSVCA</sequence>
<keyword evidence="4" id="KW-1185">Reference proteome</keyword>
<feature type="region of interest" description="Disordered" evidence="2">
    <location>
        <begin position="289"/>
        <end position="372"/>
    </location>
</feature>
<reference evidence="3 4" key="1">
    <citation type="journal article" date="2016" name="Nat. Commun.">
        <title>Extremotolerant tardigrade genome and improved radiotolerance of human cultured cells by tardigrade-unique protein.</title>
        <authorList>
            <person name="Hashimoto T."/>
            <person name="Horikawa D.D."/>
            <person name="Saito Y."/>
            <person name="Kuwahara H."/>
            <person name="Kozuka-Hata H."/>
            <person name="Shin-I T."/>
            <person name="Minakuchi Y."/>
            <person name="Ohishi K."/>
            <person name="Motoyama A."/>
            <person name="Aizu T."/>
            <person name="Enomoto A."/>
            <person name="Kondo K."/>
            <person name="Tanaka S."/>
            <person name="Hara Y."/>
            <person name="Koshikawa S."/>
            <person name="Sagara H."/>
            <person name="Miura T."/>
            <person name="Yokobori S."/>
            <person name="Miyagawa K."/>
            <person name="Suzuki Y."/>
            <person name="Kubo T."/>
            <person name="Oyama M."/>
            <person name="Kohara Y."/>
            <person name="Fujiyama A."/>
            <person name="Arakawa K."/>
            <person name="Katayama T."/>
            <person name="Toyoda A."/>
            <person name="Kunieda T."/>
        </authorList>
    </citation>
    <scope>NUCLEOTIDE SEQUENCE [LARGE SCALE GENOMIC DNA]</scope>
    <source>
        <strain evidence="3 4">YOKOZUNA-1</strain>
    </source>
</reference>
<organism evidence="3 4">
    <name type="scientific">Ramazzottius varieornatus</name>
    <name type="common">Water bear</name>
    <name type="synonym">Tardigrade</name>
    <dbReference type="NCBI Taxonomy" id="947166"/>
    <lineage>
        <taxon>Eukaryota</taxon>
        <taxon>Metazoa</taxon>
        <taxon>Ecdysozoa</taxon>
        <taxon>Tardigrada</taxon>
        <taxon>Eutardigrada</taxon>
        <taxon>Parachela</taxon>
        <taxon>Hypsibioidea</taxon>
        <taxon>Ramazzottiidae</taxon>
        <taxon>Ramazzottius</taxon>
    </lineage>
</organism>
<feature type="compositionally biased region" description="Polar residues" evidence="2">
    <location>
        <begin position="463"/>
        <end position="475"/>
    </location>
</feature>
<feature type="coiled-coil region" evidence="1">
    <location>
        <begin position="184"/>
        <end position="218"/>
    </location>
</feature>
<protein>
    <submittedName>
        <fullName evidence="3">Uncharacterized protein</fullName>
    </submittedName>
</protein>
<evidence type="ECO:0000256" key="2">
    <source>
        <dbReference type="SAM" id="MobiDB-lite"/>
    </source>
</evidence>